<name>A0A9N7NCY4_STRHE</name>
<evidence type="ECO:0000313" key="1">
    <source>
        <dbReference type="EMBL" id="CAA0831753.1"/>
    </source>
</evidence>
<evidence type="ECO:0000313" key="2">
    <source>
        <dbReference type="Proteomes" id="UP001153555"/>
    </source>
</evidence>
<dbReference type="Gene3D" id="2.40.70.10">
    <property type="entry name" value="Acid Proteases"/>
    <property type="match status" value="1"/>
</dbReference>
<dbReference type="PANTHER" id="PTHR12917:SF18">
    <property type="entry name" value="DNA DAMAGE-INDUCIBLE PROTEIN 1-LIKE"/>
    <property type="match status" value="1"/>
</dbReference>
<dbReference type="GO" id="GO:0004190">
    <property type="term" value="F:aspartic-type endopeptidase activity"/>
    <property type="evidence" value="ECO:0007669"/>
    <property type="project" value="InterPro"/>
</dbReference>
<dbReference type="PROSITE" id="PS00141">
    <property type="entry name" value="ASP_PROTEASE"/>
    <property type="match status" value="1"/>
</dbReference>
<comment type="caution">
    <text evidence="1">The sequence shown here is derived from an EMBL/GenBank/DDBJ whole genome shotgun (WGS) entry which is preliminary data.</text>
</comment>
<dbReference type="Pfam" id="PF13975">
    <property type="entry name" value="gag-asp_proteas"/>
    <property type="match status" value="1"/>
</dbReference>
<dbReference type="OrthoDB" id="1000633at2759"/>
<dbReference type="GO" id="GO:0006508">
    <property type="term" value="P:proteolysis"/>
    <property type="evidence" value="ECO:0007669"/>
    <property type="project" value="InterPro"/>
</dbReference>
<dbReference type="InterPro" id="IPR021109">
    <property type="entry name" value="Peptidase_aspartic_dom_sf"/>
</dbReference>
<sequence length="184" mass="20362">MGSLQVLNALKARPECTKNSKGLKYVEAQVNGKPTKALVDTGASHNFITKEEAIRLGLSWTEKAGWLKTVNANARRLEGAASNVELRLGTWQGRVNYSVAPMDDFKVVLGMDFLRQRESQQTTLRNATCQGAKRGEPTYVAVLKEDNSEGNFPKVPDIIQRVLEENKDVMPAELPSKIPPRRGV</sequence>
<reference evidence="1" key="1">
    <citation type="submission" date="2019-12" db="EMBL/GenBank/DDBJ databases">
        <authorList>
            <person name="Scholes J."/>
        </authorList>
    </citation>
    <scope>NUCLEOTIDE SEQUENCE</scope>
</reference>
<accession>A0A9N7NCY4</accession>
<gene>
    <name evidence="1" type="ORF">SHERM_27067</name>
</gene>
<dbReference type="AlphaFoldDB" id="A0A9N7NCY4"/>
<dbReference type="PANTHER" id="PTHR12917">
    <property type="entry name" value="ASPARTYL PROTEASE DDI-RELATED"/>
    <property type="match status" value="1"/>
</dbReference>
<dbReference type="Proteomes" id="UP001153555">
    <property type="component" value="Unassembled WGS sequence"/>
</dbReference>
<dbReference type="CDD" id="cd00303">
    <property type="entry name" value="retropepsin_like"/>
    <property type="match status" value="1"/>
</dbReference>
<protein>
    <submittedName>
        <fullName evidence="1">Uncharacterized protein</fullName>
    </submittedName>
</protein>
<dbReference type="SUPFAM" id="SSF50630">
    <property type="entry name" value="Acid proteases"/>
    <property type="match status" value="1"/>
</dbReference>
<keyword evidence="2" id="KW-1185">Reference proteome</keyword>
<organism evidence="1 2">
    <name type="scientific">Striga hermonthica</name>
    <name type="common">Purple witchweed</name>
    <name type="synonym">Buchnera hermonthica</name>
    <dbReference type="NCBI Taxonomy" id="68872"/>
    <lineage>
        <taxon>Eukaryota</taxon>
        <taxon>Viridiplantae</taxon>
        <taxon>Streptophyta</taxon>
        <taxon>Embryophyta</taxon>
        <taxon>Tracheophyta</taxon>
        <taxon>Spermatophyta</taxon>
        <taxon>Magnoliopsida</taxon>
        <taxon>eudicotyledons</taxon>
        <taxon>Gunneridae</taxon>
        <taxon>Pentapetalae</taxon>
        <taxon>asterids</taxon>
        <taxon>lamiids</taxon>
        <taxon>Lamiales</taxon>
        <taxon>Orobanchaceae</taxon>
        <taxon>Buchnereae</taxon>
        <taxon>Striga</taxon>
    </lineage>
</organism>
<proteinExistence type="predicted"/>
<dbReference type="EMBL" id="CACSLK010027833">
    <property type="protein sequence ID" value="CAA0831753.1"/>
    <property type="molecule type" value="Genomic_DNA"/>
</dbReference>
<dbReference type="InterPro" id="IPR001969">
    <property type="entry name" value="Aspartic_peptidase_AS"/>
</dbReference>